<gene>
    <name evidence="6" type="ORF">FPZ47_07745</name>
</gene>
<dbReference type="SUPFAM" id="SSF51679">
    <property type="entry name" value="Bacterial luciferase-like"/>
    <property type="match status" value="1"/>
</dbReference>
<comment type="caution">
    <text evidence="6">The sequence shown here is derived from an EMBL/GenBank/DDBJ whole genome shotgun (WGS) entry which is preliminary data.</text>
</comment>
<sequence length="310" mass="33645">MEFRVFVEPQQGARYSDQLAVARAAEQFGFAAFFRSDHYVAMSGDGLPGPTDSWVTLGGIARETSRIRLGTLVSSATFRYPGPLAIAVAQVDEMSGGRVELGLGSGWFEKEHHAYGIPFPPLRERFDRLAEQLAIITGLWTTEPGATFDYPGDYYPIAGSPALPKPVQRPHPPIVIGGLGANRTPQLAAQYAAEFNVPFQPLDAVRTQYRRVSEAVAAAGRPADSIVYSSAFVLCAGRDDAEVARRAAAIGRDVDELRSNSPLVGTPGEIVEKLGAWHGLGMQRVYTQLLDLSDLEHLELLAGEVIPRLR</sequence>
<evidence type="ECO:0000259" key="5">
    <source>
        <dbReference type="Pfam" id="PF00296"/>
    </source>
</evidence>
<dbReference type="EMBL" id="VMQU01000023">
    <property type="protein sequence ID" value="TVS90814.1"/>
    <property type="molecule type" value="Genomic_DNA"/>
</dbReference>
<evidence type="ECO:0000313" key="7">
    <source>
        <dbReference type="Proteomes" id="UP000320513"/>
    </source>
</evidence>
<feature type="domain" description="Luciferase-like" evidence="5">
    <location>
        <begin position="4"/>
        <end position="250"/>
    </location>
</feature>
<dbReference type="NCBIfam" id="TIGR03560">
    <property type="entry name" value="F420_Rv1855c"/>
    <property type="match status" value="1"/>
</dbReference>
<organism evidence="6 7">
    <name type="scientific">Mycobacterium helveticum</name>
    <dbReference type="NCBI Taxonomy" id="2592811"/>
    <lineage>
        <taxon>Bacteria</taxon>
        <taxon>Bacillati</taxon>
        <taxon>Actinomycetota</taxon>
        <taxon>Actinomycetes</taxon>
        <taxon>Mycobacteriales</taxon>
        <taxon>Mycobacteriaceae</taxon>
        <taxon>Mycobacterium</taxon>
    </lineage>
</organism>
<dbReference type="InterPro" id="IPR050172">
    <property type="entry name" value="SsuD_RutA_monooxygenase"/>
</dbReference>
<evidence type="ECO:0000313" key="6">
    <source>
        <dbReference type="EMBL" id="TVS90814.1"/>
    </source>
</evidence>
<keyword evidence="1" id="KW-0285">Flavoprotein</keyword>
<keyword evidence="4" id="KW-0503">Monooxygenase</keyword>
<dbReference type="RefSeq" id="WP_144953233.1">
    <property type="nucleotide sequence ID" value="NZ_VMQU01000023.1"/>
</dbReference>
<dbReference type="Pfam" id="PF00296">
    <property type="entry name" value="Bac_luciferase"/>
    <property type="match status" value="1"/>
</dbReference>
<evidence type="ECO:0000256" key="3">
    <source>
        <dbReference type="ARBA" id="ARBA00023002"/>
    </source>
</evidence>
<evidence type="ECO:0000256" key="4">
    <source>
        <dbReference type="ARBA" id="ARBA00023033"/>
    </source>
</evidence>
<dbReference type="InterPro" id="IPR036661">
    <property type="entry name" value="Luciferase-like_sf"/>
</dbReference>
<dbReference type="InterPro" id="IPR011251">
    <property type="entry name" value="Luciferase-like_dom"/>
</dbReference>
<dbReference type="InterPro" id="IPR019952">
    <property type="entry name" value="F420_OxRdatse_Rv1855c_pred"/>
</dbReference>
<dbReference type="PANTHER" id="PTHR42847">
    <property type="entry name" value="ALKANESULFONATE MONOOXYGENASE"/>
    <property type="match status" value="1"/>
</dbReference>
<dbReference type="GO" id="GO:0008726">
    <property type="term" value="F:alkanesulfonate monooxygenase activity"/>
    <property type="evidence" value="ECO:0007669"/>
    <property type="project" value="TreeGrafter"/>
</dbReference>
<dbReference type="Gene3D" id="3.20.20.30">
    <property type="entry name" value="Luciferase-like domain"/>
    <property type="match status" value="1"/>
</dbReference>
<keyword evidence="2" id="KW-0288">FMN</keyword>
<keyword evidence="3" id="KW-0560">Oxidoreductase</keyword>
<dbReference type="Proteomes" id="UP000320513">
    <property type="component" value="Unassembled WGS sequence"/>
</dbReference>
<dbReference type="GO" id="GO:0046306">
    <property type="term" value="P:alkanesulfonate catabolic process"/>
    <property type="evidence" value="ECO:0007669"/>
    <property type="project" value="TreeGrafter"/>
</dbReference>
<accession>A0A557XXH3</accession>
<evidence type="ECO:0000256" key="2">
    <source>
        <dbReference type="ARBA" id="ARBA00022643"/>
    </source>
</evidence>
<proteinExistence type="predicted"/>
<evidence type="ECO:0000256" key="1">
    <source>
        <dbReference type="ARBA" id="ARBA00022630"/>
    </source>
</evidence>
<dbReference type="OrthoDB" id="4029802at2"/>
<reference evidence="6 7" key="1">
    <citation type="submission" date="2019-07" db="EMBL/GenBank/DDBJ databases">
        <title>New Mycobacterium species.</title>
        <authorList>
            <person name="Tortoli E."/>
            <person name="Ghielmetti G."/>
            <person name="Friedel U."/>
            <person name="Trovato A."/>
        </authorList>
    </citation>
    <scope>NUCLEOTIDE SEQUENCE [LARGE SCALE GENOMIC DNA]</scope>
    <source>
        <strain evidence="6 7">16-83</strain>
    </source>
</reference>
<dbReference type="PANTHER" id="PTHR42847:SF4">
    <property type="entry name" value="ALKANESULFONATE MONOOXYGENASE-RELATED"/>
    <property type="match status" value="1"/>
</dbReference>
<keyword evidence="7" id="KW-1185">Reference proteome</keyword>
<name>A0A557XXH3_9MYCO</name>
<protein>
    <submittedName>
        <fullName evidence="6">LLM class F420-dependent oxidoreductase</fullName>
    </submittedName>
</protein>
<dbReference type="AlphaFoldDB" id="A0A557XXH3"/>